<dbReference type="EMBL" id="VSSQ01036959">
    <property type="protein sequence ID" value="MPM89557.1"/>
    <property type="molecule type" value="Genomic_DNA"/>
</dbReference>
<dbReference type="Pfam" id="PF01850">
    <property type="entry name" value="PIN"/>
    <property type="match status" value="1"/>
</dbReference>
<evidence type="ECO:0000313" key="2">
    <source>
        <dbReference type="EMBL" id="MPM89557.1"/>
    </source>
</evidence>
<dbReference type="AlphaFoldDB" id="A0A645DJV7"/>
<protein>
    <submittedName>
        <fullName evidence="2">Ribonuclease VapC38</fullName>
        <ecNumber evidence="2">3.1.-.-</ecNumber>
    </submittedName>
</protein>
<reference evidence="2" key="1">
    <citation type="submission" date="2019-08" db="EMBL/GenBank/DDBJ databases">
        <authorList>
            <person name="Kucharzyk K."/>
            <person name="Murdoch R.W."/>
            <person name="Higgins S."/>
            <person name="Loffler F."/>
        </authorList>
    </citation>
    <scope>NUCLEOTIDE SEQUENCE</scope>
</reference>
<proteinExistence type="predicted"/>
<name>A0A645DJV7_9ZZZZ</name>
<dbReference type="GO" id="GO:0016787">
    <property type="term" value="F:hydrolase activity"/>
    <property type="evidence" value="ECO:0007669"/>
    <property type="project" value="UniProtKB-KW"/>
</dbReference>
<dbReference type="SUPFAM" id="SSF88723">
    <property type="entry name" value="PIN domain-like"/>
    <property type="match status" value="1"/>
</dbReference>
<evidence type="ECO:0000259" key="1">
    <source>
        <dbReference type="Pfam" id="PF01850"/>
    </source>
</evidence>
<keyword evidence="2" id="KW-0378">Hydrolase</keyword>
<feature type="domain" description="PIN" evidence="1">
    <location>
        <begin position="3"/>
        <end position="126"/>
    </location>
</feature>
<organism evidence="2">
    <name type="scientific">bioreactor metagenome</name>
    <dbReference type="NCBI Taxonomy" id="1076179"/>
    <lineage>
        <taxon>unclassified sequences</taxon>
        <taxon>metagenomes</taxon>
        <taxon>ecological metagenomes</taxon>
    </lineage>
</organism>
<comment type="caution">
    <text evidence="2">The sequence shown here is derived from an EMBL/GenBank/DDBJ whole genome shotgun (WGS) entry which is preliminary data.</text>
</comment>
<sequence length="131" mass="14209">MRYLLDVNTLIALAHTGHALHAKAARWYTSVSATARGFHTCSITELGFVRVSVQTGLQPDIETAKQALDALKASSSVRFELIADNHGATQLPAFVRKAQAVTDGHLLELARDNAMQLVTLDQNIPKALYIG</sequence>
<accession>A0A645DJV7</accession>
<dbReference type="InterPro" id="IPR002716">
    <property type="entry name" value="PIN_dom"/>
</dbReference>
<dbReference type="InterPro" id="IPR029060">
    <property type="entry name" value="PIN-like_dom_sf"/>
</dbReference>
<gene>
    <name evidence="2" type="ORF">SDC9_136666</name>
</gene>
<dbReference type="EC" id="3.1.-.-" evidence="2"/>